<dbReference type="PROSITE" id="PS01162">
    <property type="entry name" value="QOR_ZETA_CRYSTAL"/>
    <property type="match status" value="1"/>
</dbReference>
<dbReference type="Pfam" id="PF00107">
    <property type="entry name" value="ADH_zinc_N"/>
    <property type="match status" value="1"/>
</dbReference>
<dbReference type="OrthoDB" id="4190732at2"/>
<dbReference type="SUPFAM" id="SSF50129">
    <property type="entry name" value="GroES-like"/>
    <property type="match status" value="1"/>
</dbReference>
<dbReference type="Gene3D" id="3.90.180.10">
    <property type="entry name" value="Medium-chain alcohol dehydrogenases, catalytic domain"/>
    <property type="match status" value="1"/>
</dbReference>
<dbReference type="PANTHER" id="PTHR43677:SF4">
    <property type="entry name" value="QUINONE OXIDOREDUCTASE-LIKE PROTEIN 2"/>
    <property type="match status" value="1"/>
</dbReference>
<dbReference type="InterPro" id="IPR013149">
    <property type="entry name" value="ADH-like_C"/>
</dbReference>
<name>A0A4R5QCW2_9PROT</name>
<sequence>MRAVLCREFGPPAALALGEVPAPWPGKGEVLIRVEAAAVNFPDTLIIQGRYQAKPAFPFAPGGEVAGRIEALGEAVAGPAPGTRVLAMCGHGGFAELACAPTENVVALPNDIDAVTAASLSYAYGTVLHALRDRAALQPGETLLVLGAGGGAGMAALQVARIMGARVIAAASPSKHAACLGAGAAAVVDYAAENWRDRIKALAPAGVEVVFDAVGGPYAEPALRSIAWGGRYLVVGFAAGDIPRIPLNLALLKGCDILGVLYGTHVKREPEANRALMAQLFEWIAAGALKPAIAHVWPLDRAAEALELLVARQVTGKIVLTT</sequence>
<dbReference type="GO" id="GO:0008270">
    <property type="term" value="F:zinc ion binding"/>
    <property type="evidence" value="ECO:0007669"/>
    <property type="project" value="InterPro"/>
</dbReference>
<dbReference type="AlphaFoldDB" id="A0A4R5QCW2"/>
<dbReference type="GO" id="GO:0016491">
    <property type="term" value="F:oxidoreductase activity"/>
    <property type="evidence" value="ECO:0007669"/>
    <property type="project" value="InterPro"/>
</dbReference>
<dbReference type="InterPro" id="IPR051397">
    <property type="entry name" value="Zn-ADH-like_protein"/>
</dbReference>
<dbReference type="SMART" id="SM00829">
    <property type="entry name" value="PKS_ER"/>
    <property type="match status" value="1"/>
</dbReference>
<proteinExistence type="predicted"/>
<feature type="domain" description="Enoyl reductase (ER)" evidence="1">
    <location>
        <begin position="10"/>
        <end position="320"/>
    </location>
</feature>
<dbReference type="Proteomes" id="UP000295096">
    <property type="component" value="Unassembled WGS sequence"/>
</dbReference>
<comment type="caution">
    <text evidence="2">The sequence shown here is derived from an EMBL/GenBank/DDBJ whole genome shotgun (WGS) entry which is preliminary data.</text>
</comment>
<dbReference type="SUPFAM" id="SSF51735">
    <property type="entry name" value="NAD(P)-binding Rossmann-fold domains"/>
    <property type="match status" value="1"/>
</dbReference>
<organism evidence="2 3">
    <name type="scientific">Dankookia rubra</name>
    <dbReference type="NCBI Taxonomy" id="1442381"/>
    <lineage>
        <taxon>Bacteria</taxon>
        <taxon>Pseudomonadati</taxon>
        <taxon>Pseudomonadota</taxon>
        <taxon>Alphaproteobacteria</taxon>
        <taxon>Acetobacterales</taxon>
        <taxon>Roseomonadaceae</taxon>
        <taxon>Dankookia</taxon>
    </lineage>
</organism>
<dbReference type="InterPro" id="IPR020843">
    <property type="entry name" value="ER"/>
</dbReference>
<protein>
    <submittedName>
        <fullName evidence="2">NADPH:quinone oxidoreductase family protein</fullName>
    </submittedName>
</protein>
<dbReference type="CDD" id="cd08241">
    <property type="entry name" value="QOR1"/>
    <property type="match status" value="1"/>
</dbReference>
<evidence type="ECO:0000259" key="1">
    <source>
        <dbReference type="SMART" id="SM00829"/>
    </source>
</evidence>
<evidence type="ECO:0000313" key="3">
    <source>
        <dbReference type="Proteomes" id="UP000295096"/>
    </source>
</evidence>
<dbReference type="InterPro" id="IPR002364">
    <property type="entry name" value="Quin_OxRdtase/zeta-crystal_CS"/>
</dbReference>
<dbReference type="Pfam" id="PF08240">
    <property type="entry name" value="ADH_N"/>
    <property type="match status" value="1"/>
</dbReference>
<dbReference type="InterPro" id="IPR036291">
    <property type="entry name" value="NAD(P)-bd_dom_sf"/>
</dbReference>
<gene>
    <name evidence="2" type="ORF">E2C06_20975</name>
</gene>
<accession>A0A4R5QCW2</accession>
<dbReference type="InterPro" id="IPR011032">
    <property type="entry name" value="GroES-like_sf"/>
</dbReference>
<dbReference type="RefSeq" id="WP_133290572.1">
    <property type="nucleotide sequence ID" value="NZ_SMSJ01000034.1"/>
</dbReference>
<dbReference type="InterPro" id="IPR013154">
    <property type="entry name" value="ADH-like_N"/>
</dbReference>
<reference evidence="2 3" key="1">
    <citation type="journal article" date="2016" name="J. Microbiol.">
        <title>Dankookia rubra gen. nov., sp. nov., an alphaproteobacterium isolated from sediment of a shallow stream.</title>
        <authorList>
            <person name="Kim W.H."/>
            <person name="Kim D.H."/>
            <person name="Kang K."/>
            <person name="Ahn T.Y."/>
        </authorList>
    </citation>
    <scope>NUCLEOTIDE SEQUENCE [LARGE SCALE GENOMIC DNA]</scope>
    <source>
        <strain evidence="2 3">JCM30602</strain>
    </source>
</reference>
<evidence type="ECO:0000313" key="2">
    <source>
        <dbReference type="EMBL" id="TDH60623.1"/>
    </source>
</evidence>
<dbReference type="EMBL" id="SMSJ01000034">
    <property type="protein sequence ID" value="TDH60623.1"/>
    <property type="molecule type" value="Genomic_DNA"/>
</dbReference>
<keyword evidence="3" id="KW-1185">Reference proteome</keyword>
<dbReference type="PANTHER" id="PTHR43677">
    <property type="entry name" value="SHORT-CHAIN DEHYDROGENASE/REDUCTASE"/>
    <property type="match status" value="1"/>
</dbReference>
<dbReference type="Gene3D" id="3.40.50.720">
    <property type="entry name" value="NAD(P)-binding Rossmann-like Domain"/>
    <property type="match status" value="1"/>
</dbReference>